<evidence type="ECO:0000256" key="5">
    <source>
        <dbReference type="ARBA" id="ARBA00023136"/>
    </source>
</evidence>
<feature type="transmembrane region" description="Helical" evidence="7">
    <location>
        <begin position="136"/>
        <end position="158"/>
    </location>
</feature>
<dbReference type="Pfam" id="PF09924">
    <property type="entry name" value="LPG_synthase_C"/>
    <property type="match status" value="1"/>
</dbReference>
<keyword evidence="2" id="KW-1003">Cell membrane</keyword>
<dbReference type="InterPro" id="IPR024320">
    <property type="entry name" value="LPG_synthase_C"/>
</dbReference>
<keyword evidence="4 7" id="KW-1133">Transmembrane helix</keyword>
<keyword evidence="5 7" id="KW-0472">Membrane</keyword>
<evidence type="ECO:0000256" key="2">
    <source>
        <dbReference type="ARBA" id="ARBA00022475"/>
    </source>
</evidence>
<keyword evidence="10" id="KW-1185">Reference proteome</keyword>
<feature type="transmembrane region" description="Helical" evidence="7">
    <location>
        <begin position="59"/>
        <end position="79"/>
    </location>
</feature>
<sequence>MPPQNPPLHRGQGLSARLRRQAGRLLPILALALGLVLLAGRLSEAGVTNVLSSVRALPAAAWAGAALFTLLSLAAVGRYDVALHRALGTGIAPGRAQRCGMAAAAVTQAVGFGALSGALVRWRLLPELGLWTLTRLSAMVSLSFILALGALVTGAGLLRSGQIGLALLFAAALGVLIFRLRPALTGGALPGLGPRIGGAMLLWTAADMIAAGLVLAVLLPGFASEAPAQFLAAYALALGAGLLSQSPGGLGAFELTLLALLPQIPEPELLGAVLAYRLVHHLLPAALVLPLLLRGGRPGPAPALRPLEGSDRLRALQAAPEAGWGLAHQGATILLDGRGAGWLARRAGGTLAALGRASGRPRLEDLRDLAARLGLTPALYRCPKAQAAQARRGGWRVLRIAREAVLDPASWSPDTPACRQLRRKLRQAEGAGVRIEGPTRSLPIEEMTALAAGWAARHGGERGFSIGRFEPRLLYRQEVFLARREGRLIGFASFHASASGWTLDLMRQAPGAPGGTMALLVAAGIAEAGRTGAPRLSLDAVPNLPPLLQRALARLLGQTRAEALAAPGLLQFKRGFGPAWRPLYLAAPGRLALLRAALEITLAVRRPAPLHREPPILPPCTGLAEGAADLDSPPAPVHKAPERGAAWALRPVPMRQARNRPEGPTR</sequence>
<accession>A0A318SVW7</accession>
<reference evidence="9 10" key="1">
    <citation type="submission" date="2018-06" db="EMBL/GenBank/DDBJ databases">
        <title>Genomic Encyclopedia of Type Strains, Phase III (KMG-III): the genomes of soil and plant-associated and newly described type strains.</title>
        <authorList>
            <person name="Whitman W."/>
        </authorList>
    </citation>
    <scope>NUCLEOTIDE SEQUENCE [LARGE SCALE GENOMIC DNA]</scope>
    <source>
        <strain evidence="9 10">CECT 9025</strain>
    </source>
</reference>
<feature type="domain" description="Phosphatidylglycerol lysyltransferase C-terminal" evidence="8">
    <location>
        <begin position="359"/>
        <end position="586"/>
    </location>
</feature>
<name>A0A318SVW7_9RHOB</name>
<dbReference type="AlphaFoldDB" id="A0A318SVW7"/>
<dbReference type="GO" id="GO:0005886">
    <property type="term" value="C:plasma membrane"/>
    <property type="evidence" value="ECO:0007669"/>
    <property type="project" value="UniProtKB-SubCell"/>
</dbReference>
<evidence type="ECO:0000256" key="6">
    <source>
        <dbReference type="SAM" id="MobiDB-lite"/>
    </source>
</evidence>
<evidence type="ECO:0000256" key="3">
    <source>
        <dbReference type="ARBA" id="ARBA00022692"/>
    </source>
</evidence>
<dbReference type="InterPro" id="IPR051211">
    <property type="entry name" value="PG_lysyltransferase"/>
</dbReference>
<dbReference type="GO" id="GO:0055091">
    <property type="term" value="P:phospholipid homeostasis"/>
    <property type="evidence" value="ECO:0007669"/>
    <property type="project" value="TreeGrafter"/>
</dbReference>
<feature type="region of interest" description="Disordered" evidence="6">
    <location>
        <begin position="624"/>
        <end position="666"/>
    </location>
</feature>
<dbReference type="InterPro" id="IPR016181">
    <property type="entry name" value="Acyl_CoA_acyltransferase"/>
</dbReference>
<evidence type="ECO:0000313" key="9">
    <source>
        <dbReference type="EMBL" id="PYE86061.1"/>
    </source>
</evidence>
<evidence type="ECO:0000256" key="1">
    <source>
        <dbReference type="ARBA" id="ARBA00004651"/>
    </source>
</evidence>
<dbReference type="SUPFAM" id="SSF55729">
    <property type="entry name" value="Acyl-CoA N-acyltransferases (Nat)"/>
    <property type="match status" value="1"/>
</dbReference>
<comment type="caution">
    <text evidence="9">The sequence shown here is derived from an EMBL/GenBank/DDBJ whole genome shotgun (WGS) entry which is preliminary data.</text>
</comment>
<feature type="transmembrane region" description="Helical" evidence="7">
    <location>
        <begin position="100"/>
        <end position="124"/>
    </location>
</feature>
<keyword evidence="9" id="KW-0808">Transferase</keyword>
<dbReference type="EMBL" id="QJTE01000001">
    <property type="protein sequence ID" value="PYE86061.1"/>
    <property type="molecule type" value="Genomic_DNA"/>
</dbReference>
<evidence type="ECO:0000313" key="10">
    <source>
        <dbReference type="Proteomes" id="UP000248311"/>
    </source>
</evidence>
<dbReference type="PANTHER" id="PTHR34697:SF2">
    <property type="entry name" value="PHOSPHATIDYLGLYCEROL LYSYLTRANSFERASE"/>
    <property type="match status" value="1"/>
</dbReference>
<evidence type="ECO:0000256" key="7">
    <source>
        <dbReference type="SAM" id="Phobius"/>
    </source>
</evidence>
<feature type="transmembrane region" description="Helical" evidence="7">
    <location>
        <begin position="21"/>
        <end position="39"/>
    </location>
</feature>
<organism evidence="9 10">
    <name type="scientific">Pseudoroseicyclus aestuarii</name>
    <dbReference type="NCBI Taxonomy" id="1795041"/>
    <lineage>
        <taxon>Bacteria</taxon>
        <taxon>Pseudomonadati</taxon>
        <taxon>Pseudomonadota</taxon>
        <taxon>Alphaproteobacteria</taxon>
        <taxon>Rhodobacterales</taxon>
        <taxon>Paracoccaceae</taxon>
        <taxon>Pseudoroseicyclus</taxon>
    </lineage>
</organism>
<feature type="transmembrane region" description="Helical" evidence="7">
    <location>
        <begin position="196"/>
        <end position="219"/>
    </location>
</feature>
<dbReference type="GO" id="GO:0016755">
    <property type="term" value="F:aminoacyltransferase activity"/>
    <property type="evidence" value="ECO:0007669"/>
    <property type="project" value="TreeGrafter"/>
</dbReference>
<keyword evidence="3 7" id="KW-0812">Transmembrane</keyword>
<dbReference type="PANTHER" id="PTHR34697">
    <property type="entry name" value="PHOSPHATIDYLGLYCEROL LYSYLTRANSFERASE"/>
    <property type="match status" value="1"/>
</dbReference>
<evidence type="ECO:0000259" key="8">
    <source>
        <dbReference type="Pfam" id="PF09924"/>
    </source>
</evidence>
<protein>
    <submittedName>
        <fullName evidence="9">Phosphatidylglycerol lysyltransferase</fullName>
    </submittedName>
</protein>
<evidence type="ECO:0000256" key="4">
    <source>
        <dbReference type="ARBA" id="ARBA00022989"/>
    </source>
</evidence>
<feature type="transmembrane region" description="Helical" evidence="7">
    <location>
        <begin position="231"/>
        <end position="253"/>
    </location>
</feature>
<dbReference type="Proteomes" id="UP000248311">
    <property type="component" value="Unassembled WGS sequence"/>
</dbReference>
<feature type="transmembrane region" description="Helical" evidence="7">
    <location>
        <begin position="165"/>
        <end position="184"/>
    </location>
</feature>
<proteinExistence type="predicted"/>
<gene>
    <name evidence="9" type="ORF">DFP88_101736</name>
</gene>
<comment type="subcellular location">
    <subcellularLocation>
        <location evidence="1">Cell membrane</location>
        <topology evidence="1">Multi-pass membrane protein</topology>
    </subcellularLocation>
</comment>